<evidence type="ECO:0000256" key="3">
    <source>
        <dbReference type="ARBA" id="ARBA00023026"/>
    </source>
</evidence>
<evidence type="ECO:0000256" key="2">
    <source>
        <dbReference type="ARBA" id="ARBA00022525"/>
    </source>
</evidence>
<comment type="subcellular location">
    <subcellularLocation>
        <location evidence="1">Secreted</location>
    </subcellularLocation>
</comment>
<dbReference type="Gene3D" id="2.180.10.10">
    <property type="entry name" value="RHS repeat-associated core"/>
    <property type="match status" value="1"/>
</dbReference>
<dbReference type="EMBL" id="OBEH01000002">
    <property type="protein sequence ID" value="SNY99679.1"/>
    <property type="molecule type" value="Genomic_DNA"/>
</dbReference>
<accession>A0A285MR69</accession>
<dbReference type="Pfam" id="PF03534">
    <property type="entry name" value="SpvB"/>
    <property type="match status" value="1"/>
</dbReference>
<dbReference type="InterPro" id="IPR006530">
    <property type="entry name" value="YD"/>
</dbReference>
<keyword evidence="2" id="KW-0964">Secreted</keyword>
<dbReference type="GO" id="GO:0005576">
    <property type="term" value="C:extracellular region"/>
    <property type="evidence" value="ECO:0007669"/>
    <property type="project" value="UniProtKB-SubCell"/>
</dbReference>
<keyword evidence="3" id="KW-0843">Virulence</keyword>
<reference evidence="5" key="1">
    <citation type="submission" date="2017-09" db="EMBL/GenBank/DDBJ databases">
        <authorList>
            <person name="Varghese N."/>
            <person name="Submissions S."/>
        </authorList>
    </citation>
    <scope>NUCLEOTIDE SEQUENCE [LARGE SCALE GENOMIC DNA]</scope>
    <source>
        <strain evidence="5">DSM 25885</strain>
    </source>
</reference>
<dbReference type="NCBIfam" id="TIGR01643">
    <property type="entry name" value="YD_repeat_2x"/>
    <property type="match status" value="1"/>
</dbReference>
<organism evidence="4 5">
    <name type="scientific">Flagellimonas pacifica</name>
    <dbReference type="NCBI Taxonomy" id="1247520"/>
    <lineage>
        <taxon>Bacteria</taxon>
        <taxon>Pseudomonadati</taxon>
        <taxon>Bacteroidota</taxon>
        <taxon>Flavobacteriia</taxon>
        <taxon>Flavobacteriales</taxon>
        <taxon>Flavobacteriaceae</taxon>
        <taxon>Flagellimonas</taxon>
    </lineage>
</organism>
<gene>
    <name evidence="4" type="ORF">SAMN06265377_1490</name>
</gene>
<evidence type="ECO:0000313" key="5">
    <source>
        <dbReference type="Proteomes" id="UP000219048"/>
    </source>
</evidence>
<evidence type="ECO:0000313" key="4">
    <source>
        <dbReference type="EMBL" id="SNY99679.1"/>
    </source>
</evidence>
<protein>
    <submittedName>
        <fullName evidence="4">YD repeat-containing protein</fullName>
    </submittedName>
</protein>
<dbReference type="Proteomes" id="UP000219048">
    <property type="component" value="Unassembled WGS sequence"/>
</dbReference>
<dbReference type="GO" id="GO:0005737">
    <property type="term" value="C:cytoplasm"/>
    <property type="evidence" value="ECO:0007669"/>
    <property type="project" value="InterPro"/>
</dbReference>
<dbReference type="RefSeq" id="WP_097045160.1">
    <property type="nucleotide sequence ID" value="NZ_OBEH01000002.1"/>
</dbReference>
<dbReference type="OrthoDB" id="9814627at2"/>
<proteinExistence type="predicted"/>
<dbReference type="InterPro" id="IPR003284">
    <property type="entry name" value="Sal_SpvB"/>
</dbReference>
<name>A0A285MR69_9FLAO</name>
<keyword evidence="5" id="KW-1185">Reference proteome</keyword>
<sequence length="1121" mass="124296">MMVQHNVKIIVKILVLALIPIMGYSQNSTPELESYAPVSPNAASLGQYGLFPANHNLGTVNAGVPIYTINTGKQTMDISLSYNTKGIRVNELASWVGLGWTLNAGGAIIRNTKGIPENIKATSDIIDLNNAAFNQTNYDYMFRVWSGQKDSQTDEFIINAPGISGTFYFDFSNGNSIVFSDRTKANVTIVSSTEIEVVRTDGTTLRFGTALDNHDATEISTIPANNYINAYDYVSAWYLTEMISPKGDVIKFKYKAKNNTGDYPVAGGESVVQPSAESVKGTYPNIRYSDKKYLERIEFENGHVLFNSALGRQDLDDEYRLDNIKVYSGNFGGANVTLVEEYTFNYSYFTRSGGSYPDGHWGALGSAFTGTRLVNSRTKSLKLDKVIIGKNGVGHEYAFEYNSTTLPLRGSTKQDQWGYANTNTGSLLLPTSGTFSTTSSLGAAGPPISYNVGTGDRNGNESKMKAASLQKITYPTGGYTVFEYDTYTHTYQTTEQVEVGKNASVVAYGTGCNSNYGSSEANTSFTVGSQYVDGSGKLHIYFAPVTAHGNGFTRAEYDNQVYSGPTNGSMAELSYTVDVDFSTGMHTLEAYQYGSGNFSAYGCPITSIMATWREYDGTTNTITHNDVYGGLRIKSIKNYDGVSSTPVAIKEFEYEGVNVLQPKKSRGETSFFLNNNRQLNQLISTNVVYDNNIGSRPVVEYGKVTEYNISISDASDNGKTVYYYNTVASRRLLELGSPIPFKHPQFDITDIDEYGLLTVLFDNALNTDTYSFFRTDNWRYGTLDKKEIYKNTGTIQNPSYTKVSTTENQYTEQVTSDIKINLISKIYLGPDFDDGLWVGPSSNHIYGRNNYHFSYFVGEISLGRKALSQTITKDYDVNGSNPVIKTTNYFYENLNHLLPTKTETTNSRGELLKTTTSYAHDVGNQTLINKNRIAEPIQVKSFKKIGTNPEKQLSEHRTIYNSFGSNYLPEYIRTSKGNGTLENRIVYHDYDSKGNPLQVNKESGAPISYIWGYGEQYPVAKVENATHAQVVATLTPGELTDVKNGIANEATMRSTLNKIRSGLPNALVTTYTYDPLVGVTSTTDPGGRTIYYVYDSFNRLKEVRDQNNELVTDYEYHYKNQ</sequence>
<dbReference type="AlphaFoldDB" id="A0A285MR69"/>
<evidence type="ECO:0000256" key="1">
    <source>
        <dbReference type="ARBA" id="ARBA00004613"/>
    </source>
</evidence>